<protein>
    <submittedName>
        <fullName evidence="5">Type IV pilus assembly protein PilB</fullName>
    </submittedName>
</protein>
<evidence type="ECO:0000313" key="5">
    <source>
        <dbReference type="EMBL" id="SMG07949.1"/>
    </source>
</evidence>
<dbReference type="Gene3D" id="1.10.40.70">
    <property type="match status" value="1"/>
</dbReference>
<evidence type="ECO:0000256" key="2">
    <source>
        <dbReference type="ARBA" id="ARBA00022741"/>
    </source>
</evidence>
<dbReference type="OrthoDB" id="9808272at2"/>
<dbReference type="SUPFAM" id="SSF52540">
    <property type="entry name" value="P-loop containing nucleoside triphosphate hydrolases"/>
    <property type="match status" value="1"/>
</dbReference>
<dbReference type="FunFam" id="3.40.50.300:FF:000398">
    <property type="entry name" value="Type IV pilus assembly ATPase PilB"/>
    <property type="match status" value="1"/>
</dbReference>
<dbReference type="InterPro" id="IPR037257">
    <property type="entry name" value="T2SS_E_N_sf"/>
</dbReference>
<organism evidence="5 6">
    <name type="scientific">Dethiosulfovibrio salsuginis</name>
    <dbReference type="NCBI Taxonomy" id="561720"/>
    <lineage>
        <taxon>Bacteria</taxon>
        <taxon>Thermotogati</taxon>
        <taxon>Synergistota</taxon>
        <taxon>Synergistia</taxon>
        <taxon>Synergistales</taxon>
        <taxon>Dethiosulfovibrionaceae</taxon>
        <taxon>Dethiosulfovibrio</taxon>
    </lineage>
</organism>
<dbReference type="RefSeq" id="WP_085543313.1">
    <property type="nucleotide sequence ID" value="NZ_FXBB01000001.1"/>
</dbReference>
<dbReference type="GO" id="GO:0016887">
    <property type="term" value="F:ATP hydrolysis activity"/>
    <property type="evidence" value="ECO:0007669"/>
    <property type="project" value="TreeGrafter"/>
</dbReference>
<dbReference type="Gene3D" id="3.40.50.300">
    <property type="entry name" value="P-loop containing nucleotide triphosphate hydrolases"/>
    <property type="match status" value="1"/>
</dbReference>
<keyword evidence="3" id="KW-0067">ATP-binding</keyword>
<keyword evidence="6" id="KW-1185">Reference proteome</keyword>
<evidence type="ECO:0000313" key="6">
    <source>
        <dbReference type="Proteomes" id="UP000193355"/>
    </source>
</evidence>
<reference evidence="6" key="1">
    <citation type="submission" date="2017-04" db="EMBL/GenBank/DDBJ databases">
        <authorList>
            <person name="Varghese N."/>
            <person name="Submissions S."/>
        </authorList>
    </citation>
    <scope>NUCLEOTIDE SEQUENCE [LARGE SCALE GENOMIC DNA]</scope>
    <source>
        <strain evidence="6">USBA 82</strain>
    </source>
</reference>
<dbReference type="PANTHER" id="PTHR30258:SF1">
    <property type="entry name" value="PROTEIN TRANSPORT PROTEIN HOFB HOMOLOG"/>
    <property type="match status" value="1"/>
</dbReference>
<gene>
    <name evidence="5" type="ORF">SAMN06275492_1013</name>
</gene>
<dbReference type="STRING" id="561720.SAMN06275492_1013"/>
<dbReference type="InterPro" id="IPR027417">
    <property type="entry name" value="P-loop_NTPase"/>
</dbReference>
<dbReference type="FunFam" id="3.30.450.90:FF:000001">
    <property type="entry name" value="Type II secretion system ATPase GspE"/>
    <property type="match status" value="1"/>
</dbReference>
<dbReference type="AlphaFoldDB" id="A0A1X7I1S8"/>
<dbReference type="InterPro" id="IPR007831">
    <property type="entry name" value="T2SS_GspE_N"/>
</dbReference>
<evidence type="ECO:0000256" key="1">
    <source>
        <dbReference type="ARBA" id="ARBA00006611"/>
    </source>
</evidence>
<keyword evidence="2" id="KW-0547">Nucleotide-binding</keyword>
<comment type="similarity">
    <text evidence="1">Belongs to the GSP E family.</text>
</comment>
<dbReference type="Pfam" id="PF05157">
    <property type="entry name" value="MshEN"/>
    <property type="match status" value="1"/>
</dbReference>
<dbReference type="Gene3D" id="3.30.450.90">
    <property type="match status" value="1"/>
</dbReference>
<dbReference type="Pfam" id="PF00437">
    <property type="entry name" value="T2SSE"/>
    <property type="match status" value="1"/>
</dbReference>
<dbReference type="Proteomes" id="UP000193355">
    <property type="component" value="Unassembled WGS sequence"/>
</dbReference>
<dbReference type="CDD" id="cd01129">
    <property type="entry name" value="PulE-GspE-like"/>
    <property type="match status" value="1"/>
</dbReference>
<feature type="domain" description="Bacterial type II secretion system protein E" evidence="4">
    <location>
        <begin position="384"/>
        <end position="398"/>
    </location>
</feature>
<dbReference type="GO" id="GO:0005886">
    <property type="term" value="C:plasma membrane"/>
    <property type="evidence" value="ECO:0007669"/>
    <property type="project" value="TreeGrafter"/>
</dbReference>
<name>A0A1X7I1S8_9BACT</name>
<sequence>MDSLKNVKLGDILVDSNALTPSQLESALQEQRQSGMRLGEILIKNGWLSENQLIEALSTQLHIPQVSISRYRPEPEALRLIPQGIAERLKVIPMRITDEDHLMVATSDPLNIVAADELRMMSGREIDFGLCPASHILRDLSRIYTMQETLNSAEDLEIVSSGSEGIELDLGQAISTAAADDAPVINLVNTILEQAVKDRSSDIHIEPFEKDTQVRYRVDGQLFNATNFSRGLHPAVTSRIKIMANIDISEKRKPQDGRILIKVMDRRVDLRVSTLPTVYGEKTVIRVLDQSNAMVGLEKLGFDQKDRDKIDRLLKVPYGIILVTGPTGSGKSTTLYSFLERINTPDVNIVTVEDPVEYSIAGINQVQVSEKAGRTFSSVLRAILRQDPDKIMIGEMRDTETANLAIRAALTGHLVLSTLHTNDAPSAAIRLGDMGVPPFLVASSVVAVIAQRLVRRLCPDCKVEYTVEDPICRSLALPEGSKAYRSRGCDTCRGTGHVGRTSVFEIMEMNEEIRNRIIDQETAVSIKKAAIAMGMRTLREAALSKVLDGTTTVEEMLNVTTL</sequence>
<dbReference type="InterPro" id="IPR001482">
    <property type="entry name" value="T2SS/T4SS_dom"/>
</dbReference>
<evidence type="ECO:0000259" key="4">
    <source>
        <dbReference type="PROSITE" id="PS00662"/>
    </source>
</evidence>
<evidence type="ECO:0000256" key="3">
    <source>
        <dbReference type="ARBA" id="ARBA00022840"/>
    </source>
</evidence>
<dbReference type="EMBL" id="FXBB01000001">
    <property type="protein sequence ID" value="SMG07949.1"/>
    <property type="molecule type" value="Genomic_DNA"/>
</dbReference>
<accession>A0A1X7I1S8</accession>
<dbReference type="Gene3D" id="3.30.300.160">
    <property type="entry name" value="Type II secretion system, protein E, N-terminal domain"/>
    <property type="match status" value="1"/>
</dbReference>
<dbReference type="SUPFAM" id="SSF160246">
    <property type="entry name" value="EspE N-terminal domain-like"/>
    <property type="match status" value="1"/>
</dbReference>
<proteinExistence type="inferred from homology"/>
<dbReference type="GO" id="GO:0005524">
    <property type="term" value="F:ATP binding"/>
    <property type="evidence" value="ECO:0007669"/>
    <property type="project" value="UniProtKB-KW"/>
</dbReference>
<dbReference type="PROSITE" id="PS00662">
    <property type="entry name" value="T2SP_E"/>
    <property type="match status" value="1"/>
</dbReference>
<dbReference type="PANTHER" id="PTHR30258">
    <property type="entry name" value="TYPE II SECRETION SYSTEM PROTEIN GSPE-RELATED"/>
    <property type="match status" value="1"/>
</dbReference>